<evidence type="ECO:0000256" key="17">
    <source>
        <dbReference type="ARBA" id="ARBA00048808"/>
    </source>
</evidence>
<evidence type="ECO:0000256" key="5">
    <source>
        <dbReference type="ARBA" id="ARBA00012464"/>
    </source>
</evidence>
<dbReference type="AlphaFoldDB" id="A0A9Q1BA27"/>
<dbReference type="EC" id="2.9.1.2" evidence="5"/>
<dbReference type="GO" id="GO:0001717">
    <property type="term" value="P:conversion of seryl-tRNAsec to selenocys-tRNAsec"/>
    <property type="evidence" value="ECO:0007669"/>
    <property type="project" value="InterPro"/>
</dbReference>
<evidence type="ECO:0000256" key="2">
    <source>
        <dbReference type="ARBA" id="ARBA00002552"/>
    </source>
</evidence>
<keyword evidence="19" id="KW-1185">Reference proteome</keyword>
<dbReference type="PANTHER" id="PTHR12944:SF2">
    <property type="entry name" value="O-PHOSPHOSERYL-TRNA(SEC) SELENIUM TRANSFERASE"/>
    <property type="match status" value="1"/>
</dbReference>
<evidence type="ECO:0000256" key="12">
    <source>
        <dbReference type="ARBA" id="ARBA00023266"/>
    </source>
</evidence>
<evidence type="ECO:0000313" key="19">
    <source>
        <dbReference type="Proteomes" id="UP001152320"/>
    </source>
</evidence>
<keyword evidence="12" id="KW-0711">Selenium</keyword>
<proteinExistence type="inferred from homology"/>
<keyword evidence="11" id="KW-0648">Protein biosynthesis</keyword>
<dbReference type="EMBL" id="JAIZAY010001974">
    <property type="protein sequence ID" value="KAJ8017434.1"/>
    <property type="molecule type" value="Genomic_DNA"/>
</dbReference>
<organism evidence="18 19">
    <name type="scientific">Holothuria leucospilota</name>
    <name type="common">Black long sea cucumber</name>
    <name type="synonym">Mertensiothuria leucospilota</name>
    <dbReference type="NCBI Taxonomy" id="206669"/>
    <lineage>
        <taxon>Eukaryota</taxon>
        <taxon>Metazoa</taxon>
        <taxon>Echinodermata</taxon>
        <taxon>Eleutherozoa</taxon>
        <taxon>Echinozoa</taxon>
        <taxon>Holothuroidea</taxon>
        <taxon>Aspidochirotacea</taxon>
        <taxon>Aspidochirotida</taxon>
        <taxon>Holothuriidae</taxon>
        <taxon>Holothuria</taxon>
    </lineage>
</organism>
<dbReference type="GO" id="GO:0000049">
    <property type="term" value="F:tRNA binding"/>
    <property type="evidence" value="ECO:0007669"/>
    <property type="project" value="UniProtKB-KW"/>
</dbReference>
<dbReference type="GO" id="GO:0098621">
    <property type="term" value="F:O-phosphoseryl-tRNA(Sec) selenium transferase activity"/>
    <property type="evidence" value="ECO:0007669"/>
    <property type="project" value="UniProtKB-EC"/>
</dbReference>
<dbReference type="Proteomes" id="UP001152320">
    <property type="component" value="Unassembled WGS sequence"/>
</dbReference>
<evidence type="ECO:0000256" key="4">
    <source>
        <dbReference type="ARBA" id="ARBA00007037"/>
    </source>
</evidence>
<gene>
    <name evidence="18" type="ORF">HOLleu_45159</name>
</gene>
<reference evidence="18" key="1">
    <citation type="submission" date="2021-10" db="EMBL/GenBank/DDBJ databases">
        <title>Tropical sea cucumber genome reveals ecological adaptation and Cuvierian tubules defense mechanism.</title>
        <authorList>
            <person name="Chen T."/>
        </authorList>
    </citation>
    <scope>NUCLEOTIDE SEQUENCE</scope>
    <source>
        <strain evidence="18">Nanhai2018</strain>
        <tissue evidence="18">Muscle</tissue>
    </source>
</reference>
<dbReference type="InterPro" id="IPR015424">
    <property type="entry name" value="PyrdxlP-dep_Trfase"/>
</dbReference>
<keyword evidence="7" id="KW-0820">tRNA-binding</keyword>
<evidence type="ECO:0000256" key="7">
    <source>
        <dbReference type="ARBA" id="ARBA00022555"/>
    </source>
</evidence>
<evidence type="ECO:0000256" key="8">
    <source>
        <dbReference type="ARBA" id="ARBA00022679"/>
    </source>
</evidence>
<comment type="function">
    <text evidence="2">Converts O-phosphoseryl-tRNA(Sec) to selenocysteinyl-tRNA(Sec) required for selenoprotein biosynthesis.</text>
</comment>
<accession>A0A9Q1BA27</accession>
<comment type="cofactor">
    <cofactor evidence="1">
        <name>pyridoxal 5'-phosphate</name>
        <dbReference type="ChEBI" id="CHEBI:597326"/>
    </cofactor>
</comment>
<dbReference type="SUPFAM" id="SSF53383">
    <property type="entry name" value="PLP-dependent transferases"/>
    <property type="match status" value="1"/>
</dbReference>
<evidence type="ECO:0000313" key="18">
    <source>
        <dbReference type="EMBL" id="KAJ8017434.1"/>
    </source>
</evidence>
<evidence type="ECO:0000256" key="13">
    <source>
        <dbReference type="ARBA" id="ARBA00026053"/>
    </source>
</evidence>
<dbReference type="GO" id="GO:0001514">
    <property type="term" value="P:selenocysteine incorporation"/>
    <property type="evidence" value="ECO:0007669"/>
    <property type="project" value="TreeGrafter"/>
</dbReference>
<evidence type="ECO:0000256" key="16">
    <source>
        <dbReference type="ARBA" id="ARBA00032693"/>
    </source>
</evidence>
<evidence type="ECO:0000256" key="15">
    <source>
        <dbReference type="ARBA" id="ARBA00032048"/>
    </source>
</evidence>
<evidence type="ECO:0000256" key="14">
    <source>
        <dbReference type="ARBA" id="ARBA00030669"/>
    </source>
</evidence>
<dbReference type="InterPro" id="IPR008829">
    <property type="entry name" value="SepSecS/SepCysS"/>
</dbReference>
<evidence type="ECO:0000256" key="6">
    <source>
        <dbReference type="ARBA" id="ARBA00021963"/>
    </source>
</evidence>
<dbReference type="InterPro" id="IPR019872">
    <property type="entry name" value="Sec-tRNA_Se_transferase"/>
</dbReference>
<dbReference type="PANTHER" id="PTHR12944">
    <property type="entry name" value="SOLUBLE LIVER ANTIGEN/LIVER PANCREAS ANTIGEN"/>
    <property type="match status" value="1"/>
</dbReference>
<dbReference type="OrthoDB" id="10263545at2759"/>
<comment type="catalytic activity">
    <reaction evidence="17">
        <text>O-phospho-L-seryl-tRNA(Sec) + selenophosphate + H2O = L-selenocysteinyl-tRNA(Sec) + 2 phosphate</text>
        <dbReference type="Rhea" id="RHEA:25041"/>
        <dbReference type="Rhea" id="RHEA-COMP:9743"/>
        <dbReference type="Rhea" id="RHEA-COMP:9947"/>
        <dbReference type="ChEBI" id="CHEBI:15377"/>
        <dbReference type="ChEBI" id="CHEBI:16144"/>
        <dbReference type="ChEBI" id="CHEBI:43474"/>
        <dbReference type="ChEBI" id="CHEBI:78551"/>
        <dbReference type="ChEBI" id="CHEBI:78573"/>
        <dbReference type="EC" id="2.9.1.2"/>
    </reaction>
</comment>
<keyword evidence="9" id="KW-0694">RNA-binding</keyword>
<keyword evidence="8 18" id="KW-0808">Transferase</keyword>
<comment type="caution">
    <text evidence="18">The sequence shown here is derived from an EMBL/GenBank/DDBJ whole genome shotgun (WGS) entry which is preliminary data.</text>
</comment>
<evidence type="ECO:0000256" key="10">
    <source>
        <dbReference type="ARBA" id="ARBA00022898"/>
    </source>
</evidence>
<evidence type="ECO:0000256" key="3">
    <source>
        <dbReference type="ARBA" id="ARBA00004822"/>
    </source>
</evidence>
<comment type="similarity">
    <text evidence="4">Belongs to the SepSecS family.</text>
</comment>
<protein>
    <recommendedName>
        <fullName evidence="6">O-phosphoseryl-tRNA(Sec) selenium transferase</fullName>
        <ecNumber evidence="5">2.9.1.2</ecNumber>
    </recommendedName>
    <alternativeName>
        <fullName evidence="14">Selenocysteine synthase</fullName>
    </alternativeName>
    <alternativeName>
        <fullName evidence="15">Selenocysteinyl-tRNA(Sec) synthase</fullName>
    </alternativeName>
    <alternativeName>
        <fullName evidence="16">Sep-tRNA:Sec-tRNA synthase</fullName>
    </alternativeName>
</protein>
<comment type="subunit">
    <text evidence="13">Homotetramer formed by a catalytic dimer and a non-catalytic dimer serving as a binding platform that orients tRNASec for catalysis. Each tetramer binds the CCA ends of two tRNAs which point to the active sites of the catalytic dimer.</text>
</comment>
<name>A0A9Q1BA27_HOLLE</name>
<dbReference type="Pfam" id="PF05889">
    <property type="entry name" value="SepSecS"/>
    <property type="match status" value="1"/>
</dbReference>
<evidence type="ECO:0000256" key="9">
    <source>
        <dbReference type="ARBA" id="ARBA00022884"/>
    </source>
</evidence>
<comment type="pathway">
    <text evidence="3">Aminoacyl-tRNA biosynthesis; selenocysteinyl-tRNA(Sec) biosynthesis; selenocysteinyl-tRNA(Sec) from L-seryl-tRNA(Sec) (archaeal/eukaryal route): step 2/2.</text>
</comment>
<evidence type="ECO:0000256" key="11">
    <source>
        <dbReference type="ARBA" id="ARBA00022917"/>
    </source>
</evidence>
<dbReference type="InterPro" id="IPR015421">
    <property type="entry name" value="PyrdxlP-dep_Trfase_major"/>
</dbReference>
<keyword evidence="10" id="KW-0663">Pyridoxal phosphate</keyword>
<evidence type="ECO:0000256" key="1">
    <source>
        <dbReference type="ARBA" id="ARBA00001933"/>
    </source>
</evidence>
<dbReference type="Gene3D" id="3.40.640.10">
    <property type="entry name" value="Type I PLP-dependent aspartate aminotransferase-like (Major domain)"/>
    <property type="match status" value="1"/>
</dbReference>
<sequence length="136" mass="14961">MNADCISLCKKMLPETYVDQGRESRRARENKIRLLLEKKKLPEDGWDEADIEMLLTELSVMDSNNFCGNCGAGEREGRVVSDLVARRHYRLAHGIGRSGDITAIQPKAAGSSILSVLTNAMALDVIRLAGTVNVQC</sequence>